<feature type="region of interest" description="Disordered" evidence="1">
    <location>
        <begin position="2724"/>
        <end position="2743"/>
    </location>
</feature>
<dbReference type="InterPro" id="IPR016024">
    <property type="entry name" value="ARM-type_fold"/>
</dbReference>
<evidence type="ECO:0000256" key="1">
    <source>
        <dbReference type="SAM" id="MobiDB-lite"/>
    </source>
</evidence>
<keyword evidence="4" id="KW-1185">Reference proteome</keyword>
<feature type="region of interest" description="Disordered" evidence="1">
    <location>
        <begin position="1926"/>
        <end position="1945"/>
    </location>
</feature>
<dbReference type="InterPro" id="IPR011989">
    <property type="entry name" value="ARM-like"/>
</dbReference>
<evidence type="ECO:0000313" key="4">
    <source>
        <dbReference type="Proteomes" id="UP001054857"/>
    </source>
</evidence>
<reference evidence="3 4" key="1">
    <citation type="journal article" date="2021" name="Sci. Rep.">
        <title>Genome sequencing of the multicellular alga Astrephomene provides insights into convergent evolution of germ-soma differentiation.</title>
        <authorList>
            <person name="Yamashita S."/>
            <person name="Yamamoto K."/>
            <person name="Matsuzaki R."/>
            <person name="Suzuki S."/>
            <person name="Yamaguchi H."/>
            <person name="Hirooka S."/>
            <person name="Minakuchi Y."/>
            <person name="Miyagishima S."/>
            <person name="Kawachi M."/>
            <person name="Toyoda A."/>
            <person name="Nozaki H."/>
        </authorList>
    </citation>
    <scope>NUCLEOTIDE SEQUENCE [LARGE SCALE GENOMIC DNA]</scope>
    <source>
        <strain evidence="3 4">NIES-4017</strain>
    </source>
</reference>
<dbReference type="SUPFAM" id="SSF48371">
    <property type="entry name" value="ARM repeat"/>
    <property type="match status" value="2"/>
</dbReference>
<feature type="compositionally biased region" description="Low complexity" evidence="1">
    <location>
        <begin position="2269"/>
        <end position="2278"/>
    </location>
</feature>
<dbReference type="GO" id="GO:0036064">
    <property type="term" value="C:ciliary basal body"/>
    <property type="evidence" value="ECO:0007669"/>
    <property type="project" value="InterPro"/>
</dbReference>
<feature type="region of interest" description="Disordered" evidence="1">
    <location>
        <begin position="266"/>
        <end position="289"/>
    </location>
</feature>
<name>A0AAD3E0A7_9CHLO</name>
<evidence type="ECO:0000313" key="3">
    <source>
        <dbReference type="EMBL" id="GFR51284.1"/>
    </source>
</evidence>
<feature type="compositionally biased region" description="Basic and acidic residues" evidence="1">
    <location>
        <begin position="2726"/>
        <end position="2743"/>
    </location>
</feature>
<sequence length="2743" mass="282654">MASQDNLASLVATAEKLVHPLAEVRRRAVQSLDFKLKHRLLAPEDIAKERAVLKNLLGCLQYDDNGVSTDAAVLMLLAKVAALPGAARQVLHLGGEQLLSGLQQSRSEELQPAVSMALTAILAAPRIAGSQPATPAALQSHGLHGVPLGTSAAPGHWSAHTGDADRSYTGAGFATQPPPSEASAAPIPAAATLRLSHNAPPPPAFTYNPTPAGVYRQEMPGGPAIYDLRSSQGVLHAATAATVRPPVNGGPASGAQTTTAFGRTLRTRQGAERHHRQNEGTDKDAANTCSSSSQRDWVLQSVSLGQADDQELFELSLRLKYMDDPRIALPALIQLHGASLVELPVEAVVARHDVVNHLLALITASSTRHDMLSLAAQSLLRIVVLLKRALLLATDPMYNSPSGASGGCGGGSGTGPAGWEQSPARSPGRGGASSPPPSSHLPFVDVPEKPPQQQQQDADSQRLLPQALPKAGGAGGDAAQAGVTHGSADGLVNASRLAYLISLQVFNALRDPQRLFVLAPLAEELMPLLLVGREGALAAGGSTEQERTKWSQLLQALSKALIANLSIARAESPPVVQAIARDGGAGPLPPLLNAPSATILSLAARLLTALPRELCTPEFLPPALIDTLAAIARDDILSELLQGMRDAILPVLSAVRPDAATLLDVAAAGEAALEAGETLVRQVPLLRSGDLLPECWLQQLQQALPALHLPQQQETLMEAVVQGLALVCGCGRGGGGGSAEPASASRRLAWAASPGGAHGSAGTDVHDAADAAGTETGKVPSWIRQAEELFLALLSHDSSAVSLACYSLLESLVQEVRSQPDHPLPRLLTRQAILEHLVVVGLTEERTRRQVARILLHIMPGAHAQKCLLPWTCWVRLYESDPQVGALAAALAAASHSNLQQQQQQQRHALMSCSWPWLRAAVLELYSGDAERRRTACRQLAGALQALGCPVAGGEPHSADPFRVCLDGGARDDLVVPAANPRLARSFRPADVANLLSILANSELALELRRSAAEQMLALAAEERLREVLEEEASLRTIVCVAALRDPASGAALTASQAGSLAVQGLQPPSPDLLSTLDVQLPIAAVNLLFVLAAHSSRVRAWLTSASEASSSSCRMGGQGDSNGLGGGNGGGGGGSSSGGGLEMLQSGVLPLVFHSMVTVRRAVARLFATLCFGTEADRWSGWAATVAKVAATPRSAAADGDSRTVAGGVGGGNSGRAGDVLLLPQPFQRGYCYPCRVTWVGLPVQHCQAGKQQPALAGKPRLQDLVSEQRQLVVLLIQERQALRAAGGDAGRLLALMNERPDCLAGLSPAALHTLAASIRAVAPAGLVSRCLAAVRSATSHAECTQALRGLQLACSTRQGVAAFATADWQVALENLLATCPSSPEDRALWLELLELLRRCLVSGGLNQPQLLQLALYFQQSALSLLSAPDASVDPPALPIALAGSAALPAHSSDQHAYLACTQAVLSTLVELVRCVRMRLPLQQALRVLLALSPTQLLRTLGAAYIGNGAANYGCRALSVQLLQEMTALLAAAHEVNAVEVASLEPGLQEALLACLAALLNNIGGGFAAGAASAPQLAGGLGGLGGASVPAVAAERARERQAGGFAGKGAVRLAMHCLLHLTSLLPVVEWTSVWQQLSGSFWVSRLLRDRDWVLRSLAAEVLARLMQPGAEGTHAMVAQGWPDAVKMMAKAASDRGNCYALRAAALRVLGSCMAQEAAAPSGVTQPAAADPEDGDSPSSEASLLPRRQLFSSTTSLPPAAWLLQHATLWAQLPAMLREPDAPAPFLASALALLLQGLLLDGEGVAAQLGQPGLVDRLLQLLDVRTIGDVMGVVWPQGSGSMTPAVAAAGSGDRAAVLAVLGSDAESCAEGQAGGLGIRGGGSVAGVVGTAAGLAAASSGQGATRWADVPAAMQLEMCAGIDASVKPRAEDGPASGTRPTDPNDTRHHLAALRCAALAAQLLAHTQQDPPLLSLPSLGLSPAAAAAALLGCFARLASCVAAIDATHGSQTASQAAEGMLRLAAARQAAAAGNAVLQLLAEDEAHQALVTLNALLSRAPGPLLCQSAEVLLAACSPRPLRMEVVCLLATLLARRETAARLLHFELTEEEYLVGSTGKEVGAGLCAALLDLLPDGALAPVSTSSLDLLGSPLPPLQHSAAPDRPPTLSSDSLCIIVALRNLLAHSSGAKMAALRAGYHRALIAGCSKATTLLGSAVTAAQQAASGASGAERKAVGSVAASPTTKPAPAGRGARQPGSSAHGPRGHPGLRKPSSAAAAAPSTQLAIEVGDAPSVRVSLAEGPQLSASLLPRGGADQGRPGPKGPSDQKAAARRAIEQKVVASLSLLKHMAHGSAPARQLLVRDGLVALLRALWPCASAATSGPLFHELLGCATNLLPDCAEARSRVACEGGGPEAASTAAGGAGTLLGSLLGCVFGPLRLETPTYTLLVGVLLHFSAAEDGVQLLLKSPFPGMCQKALQDMANAPCGGTGGQRLGRDLLRQAALLQVLGNLAAWSEGQRALLKSSSAPGLLEVVIRMVASSPDGVPLAYAPLQQHPQPQQDQQCALRNAALALLRNLCFAAEAKTHLLAQPAVLPSLVAAVEGVADNPQGAAYAASGLWSLVYHGEKVKAALRRVPSAVQRLVTSLATARFQEARASARLPAASPKRNNGMATGHHASKGVDGEGPTVSPSVQTASGQDSRCMWLQQAVLQLSGLLEALQATSIAGSAEHGEHADRSSLRDQEAQL</sequence>
<feature type="compositionally biased region" description="Basic and acidic residues" evidence="1">
    <location>
        <begin position="269"/>
        <end position="285"/>
    </location>
</feature>
<feature type="region of interest" description="Disordered" evidence="1">
    <location>
        <begin position="1110"/>
        <end position="1138"/>
    </location>
</feature>
<feature type="region of interest" description="Disordered" evidence="1">
    <location>
        <begin position="132"/>
        <end position="184"/>
    </location>
</feature>
<gene>
    <name evidence="3" type="ORF">Agub_g13642</name>
</gene>
<dbReference type="InterPro" id="IPR029249">
    <property type="entry name" value="Rotatin_N"/>
</dbReference>
<feature type="compositionally biased region" description="Gly residues" evidence="1">
    <location>
        <begin position="404"/>
        <end position="416"/>
    </location>
</feature>
<dbReference type="Proteomes" id="UP001054857">
    <property type="component" value="Unassembled WGS sequence"/>
</dbReference>
<dbReference type="Gene3D" id="1.25.10.10">
    <property type="entry name" value="Leucine-rich Repeat Variant"/>
    <property type="match status" value="1"/>
</dbReference>
<feature type="region of interest" description="Disordered" evidence="1">
    <location>
        <begin position="1721"/>
        <end position="1742"/>
    </location>
</feature>
<feature type="region of interest" description="Disordered" evidence="1">
    <location>
        <begin position="403"/>
        <end position="460"/>
    </location>
</feature>
<comment type="caution">
    <text evidence="3">The sequence shown here is derived from an EMBL/GenBank/DDBJ whole genome shotgun (WGS) entry which is preliminary data.</text>
</comment>
<dbReference type="Pfam" id="PF14726">
    <property type="entry name" value="RTTN_N"/>
    <property type="match status" value="1"/>
</dbReference>
<feature type="region of interest" description="Disordered" evidence="1">
    <location>
        <begin position="2222"/>
        <end position="2278"/>
    </location>
</feature>
<proteinExistence type="predicted"/>
<evidence type="ECO:0000259" key="2">
    <source>
        <dbReference type="Pfam" id="PF14726"/>
    </source>
</evidence>
<organism evidence="3 4">
    <name type="scientific">Astrephomene gubernaculifera</name>
    <dbReference type="NCBI Taxonomy" id="47775"/>
    <lineage>
        <taxon>Eukaryota</taxon>
        <taxon>Viridiplantae</taxon>
        <taxon>Chlorophyta</taxon>
        <taxon>core chlorophytes</taxon>
        <taxon>Chlorophyceae</taxon>
        <taxon>CS clade</taxon>
        <taxon>Chlamydomonadales</taxon>
        <taxon>Astrephomenaceae</taxon>
        <taxon>Astrephomene</taxon>
    </lineage>
</organism>
<feature type="domain" description="Rotatin N-terminal" evidence="2">
    <location>
        <begin position="23"/>
        <end position="118"/>
    </location>
</feature>
<dbReference type="GO" id="GO:0044782">
    <property type="term" value="P:cilium organization"/>
    <property type="evidence" value="ECO:0007669"/>
    <property type="project" value="InterPro"/>
</dbReference>
<accession>A0AAD3E0A7</accession>
<dbReference type="PANTHER" id="PTHR31691:SF1">
    <property type="entry name" value="ROTATIN"/>
    <property type="match status" value="1"/>
</dbReference>
<dbReference type="InterPro" id="IPR030791">
    <property type="entry name" value="Rotatin"/>
</dbReference>
<dbReference type="EMBL" id="BMAR01000048">
    <property type="protein sequence ID" value="GFR51284.1"/>
    <property type="molecule type" value="Genomic_DNA"/>
</dbReference>
<feature type="region of interest" description="Disordered" evidence="1">
    <location>
        <begin position="2654"/>
        <end position="2692"/>
    </location>
</feature>
<dbReference type="PANTHER" id="PTHR31691">
    <property type="entry name" value="ROTATIN"/>
    <property type="match status" value="1"/>
</dbReference>
<feature type="region of interest" description="Disordered" evidence="1">
    <location>
        <begin position="2302"/>
        <end position="2329"/>
    </location>
</feature>
<feature type="compositionally biased region" description="Gly residues" evidence="1">
    <location>
        <begin position="1117"/>
        <end position="1138"/>
    </location>
</feature>
<protein>
    <recommendedName>
        <fullName evidence="2">Rotatin N-terminal domain-containing protein</fullName>
    </recommendedName>
</protein>